<protein>
    <submittedName>
        <fullName evidence="1">Uncharacterized protein</fullName>
    </submittedName>
</protein>
<evidence type="ECO:0000313" key="1">
    <source>
        <dbReference type="EMBL" id="QDV31307.1"/>
    </source>
</evidence>
<name>A0A518GRT8_9PLAN</name>
<dbReference type="Proteomes" id="UP000315349">
    <property type="component" value="Chromosome"/>
</dbReference>
<proteinExistence type="predicted"/>
<gene>
    <name evidence="1" type="ORF">Spb1_32510</name>
</gene>
<dbReference type="AlphaFoldDB" id="A0A518GRT8"/>
<reference evidence="1 2" key="1">
    <citation type="submission" date="2019-02" db="EMBL/GenBank/DDBJ databases">
        <title>Deep-cultivation of Planctomycetes and their phenomic and genomic characterization uncovers novel biology.</title>
        <authorList>
            <person name="Wiegand S."/>
            <person name="Jogler M."/>
            <person name="Boedeker C."/>
            <person name="Pinto D."/>
            <person name="Vollmers J."/>
            <person name="Rivas-Marin E."/>
            <person name="Kohn T."/>
            <person name="Peeters S.H."/>
            <person name="Heuer A."/>
            <person name="Rast P."/>
            <person name="Oberbeckmann S."/>
            <person name="Bunk B."/>
            <person name="Jeske O."/>
            <person name="Meyerdierks A."/>
            <person name="Storesund J.E."/>
            <person name="Kallscheuer N."/>
            <person name="Luecker S."/>
            <person name="Lage O.M."/>
            <person name="Pohl T."/>
            <person name="Merkel B.J."/>
            <person name="Hornburger P."/>
            <person name="Mueller R.-W."/>
            <person name="Bruemmer F."/>
            <person name="Labrenz M."/>
            <person name="Spormann A.M."/>
            <person name="Op den Camp H."/>
            <person name="Overmann J."/>
            <person name="Amann R."/>
            <person name="Jetten M.S.M."/>
            <person name="Mascher T."/>
            <person name="Medema M.H."/>
            <person name="Devos D.P."/>
            <person name="Kaster A.-K."/>
            <person name="Ovreas L."/>
            <person name="Rohde M."/>
            <person name="Galperin M.Y."/>
            <person name="Jogler C."/>
        </authorList>
    </citation>
    <scope>NUCLEOTIDE SEQUENCE [LARGE SCALE GENOMIC DNA]</scope>
    <source>
        <strain evidence="1 2">Spb1</strain>
    </source>
</reference>
<dbReference type="EMBL" id="CP036299">
    <property type="protein sequence ID" value="QDV31307.1"/>
    <property type="molecule type" value="Genomic_DNA"/>
</dbReference>
<organism evidence="1 2">
    <name type="scientific">Planctopirus ephydatiae</name>
    <dbReference type="NCBI Taxonomy" id="2528019"/>
    <lineage>
        <taxon>Bacteria</taxon>
        <taxon>Pseudomonadati</taxon>
        <taxon>Planctomycetota</taxon>
        <taxon>Planctomycetia</taxon>
        <taxon>Planctomycetales</taxon>
        <taxon>Planctomycetaceae</taxon>
        <taxon>Planctopirus</taxon>
    </lineage>
</organism>
<keyword evidence="2" id="KW-1185">Reference proteome</keyword>
<evidence type="ECO:0000313" key="2">
    <source>
        <dbReference type="Proteomes" id="UP000315349"/>
    </source>
</evidence>
<sequence>MTYQEGGSCLTRELYTFGLQNLFRQNMKGRKLSELALIILHQMRLLATETRAG</sequence>
<dbReference type="KEGG" id="peh:Spb1_32510"/>
<accession>A0A518GRT8</accession>